<sequence length="188" mass="21821">MKLILDSGRPLRAAYFTEEGAAAYQICPDPDAGLLDRKTLIKKMDAQSGQFLPLAEFELHNLSPDRLRMGGTFDETADTIFTREHGTEFSGDDRLFLGPDNREYRWRARSRKSELITNDGTGTLVAKFHNKHYEIFSCIQEPGPASLEILPLGMQMIDFIMLTYAYVETKRQEYQRARRRRNARRRRR</sequence>
<dbReference type="EMBL" id="ML210284">
    <property type="protein sequence ID" value="TFK20908.1"/>
    <property type="molecule type" value="Genomic_DNA"/>
</dbReference>
<feature type="domain" description="DUF6593" evidence="1">
    <location>
        <begin position="13"/>
        <end position="172"/>
    </location>
</feature>
<evidence type="ECO:0000259" key="1">
    <source>
        <dbReference type="Pfam" id="PF20236"/>
    </source>
</evidence>
<dbReference type="AlphaFoldDB" id="A0A5C3KY85"/>
<evidence type="ECO:0000313" key="3">
    <source>
        <dbReference type="Proteomes" id="UP000307440"/>
    </source>
</evidence>
<organism evidence="2 3">
    <name type="scientific">Coprinopsis marcescibilis</name>
    <name type="common">Agaric fungus</name>
    <name type="synonym">Psathyrella marcescibilis</name>
    <dbReference type="NCBI Taxonomy" id="230819"/>
    <lineage>
        <taxon>Eukaryota</taxon>
        <taxon>Fungi</taxon>
        <taxon>Dikarya</taxon>
        <taxon>Basidiomycota</taxon>
        <taxon>Agaricomycotina</taxon>
        <taxon>Agaricomycetes</taxon>
        <taxon>Agaricomycetidae</taxon>
        <taxon>Agaricales</taxon>
        <taxon>Agaricineae</taxon>
        <taxon>Psathyrellaceae</taxon>
        <taxon>Coprinopsis</taxon>
    </lineage>
</organism>
<dbReference type="Pfam" id="PF20236">
    <property type="entry name" value="DUF6593"/>
    <property type="match status" value="1"/>
</dbReference>
<accession>A0A5C3KY85</accession>
<reference evidence="2 3" key="1">
    <citation type="journal article" date="2019" name="Nat. Ecol. Evol.">
        <title>Megaphylogeny resolves global patterns of mushroom evolution.</title>
        <authorList>
            <person name="Varga T."/>
            <person name="Krizsan K."/>
            <person name="Foldi C."/>
            <person name="Dima B."/>
            <person name="Sanchez-Garcia M."/>
            <person name="Sanchez-Ramirez S."/>
            <person name="Szollosi G.J."/>
            <person name="Szarkandi J.G."/>
            <person name="Papp V."/>
            <person name="Albert L."/>
            <person name="Andreopoulos W."/>
            <person name="Angelini C."/>
            <person name="Antonin V."/>
            <person name="Barry K.W."/>
            <person name="Bougher N.L."/>
            <person name="Buchanan P."/>
            <person name="Buyck B."/>
            <person name="Bense V."/>
            <person name="Catcheside P."/>
            <person name="Chovatia M."/>
            <person name="Cooper J."/>
            <person name="Damon W."/>
            <person name="Desjardin D."/>
            <person name="Finy P."/>
            <person name="Geml J."/>
            <person name="Haridas S."/>
            <person name="Hughes K."/>
            <person name="Justo A."/>
            <person name="Karasinski D."/>
            <person name="Kautmanova I."/>
            <person name="Kiss B."/>
            <person name="Kocsube S."/>
            <person name="Kotiranta H."/>
            <person name="LaButti K.M."/>
            <person name="Lechner B.E."/>
            <person name="Liimatainen K."/>
            <person name="Lipzen A."/>
            <person name="Lukacs Z."/>
            <person name="Mihaltcheva S."/>
            <person name="Morgado L.N."/>
            <person name="Niskanen T."/>
            <person name="Noordeloos M.E."/>
            <person name="Ohm R.A."/>
            <person name="Ortiz-Santana B."/>
            <person name="Ovrebo C."/>
            <person name="Racz N."/>
            <person name="Riley R."/>
            <person name="Savchenko A."/>
            <person name="Shiryaev A."/>
            <person name="Soop K."/>
            <person name="Spirin V."/>
            <person name="Szebenyi C."/>
            <person name="Tomsovsky M."/>
            <person name="Tulloss R.E."/>
            <person name="Uehling J."/>
            <person name="Grigoriev I.V."/>
            <person name="Vagvolgyi C."/>
            <person name="Papp T."/>
            <person name="Martin F.M."/>
            <person name="Miettinen O."/>
            <person name="Hibbett D.S."/>
            <person name="Nagy L.G."/>
        </authorList>
    </citation>
    <scope>NUCLEOTIDE SEQUENCE [LARGE SCALE GENOMIC DNA]</scope>
    <source>
        <strain evidence="2 3">CBS 121175</strain>
    </source>
</reference>
<evidence type="ECO:0000313" key="2">
    <source>
        <dbReference type="EMBL" id="TFK20908.1"/>
    </source>
</evidence>
<dbReference type="InterPro" id="IPR046528">
    <property type="entry name" value="DUF6593"/>
</dbReference>
<proteinExistence type="predicted"/>
<gene>
    <name evidence="2" type="ORF">FA15DRAFT_673099</name>
</gene>
<dbReference type="OrthoDB" id="3360976at2759"/>
<keyword evidence="3" id="KW-1185">Reference proteome</keyword>
<name>A0A5C3KY85_COPMA</name>
<dbReference type="Proteomes" id="UP000307440">
    <property type="component" value="Unassembled WGS sequence"/>
</dbReference>
<protein>
    <recommendedName>
        <fullName evidence="1">DUF6593 domain-containing protein</fullName>
    </recommendedName>
</protein>